<protein>
    <submittedName>
        <fullName evidence="1">Uncharacterized protein</fullName>
    </submittedName>
</protein>
<evidence type="ECO:0000313" key="2">
    <source>
        <dbReference type="Proteomes" id="UP000287651"/>
    </source>
</evidence>
<organism evidence="1 2">
    <name type="scientific">Ensete ventricosum</name>
    <name type="common">Abyssinian banana</name>
    <name type="synonym">Musa ensete</name>
    <dbReference type="NCBI Taxonomy" id="4639"/>
    <lineage>
        <taxon>Eukaryota</taxon>
        <taxon>Viridiplantae</taxon>
        <taxon>Streptophyta</taxon>
        <taxon>Embryophyta</taxon>
        <taxon>Tracheophyta</taxon>
        <taxon>Spermatophyta</taxon>
        <taxon>Magnoliopsida</taxon>
        <taxon>Liliopsida</taxon>
        <taxon>Zingiberales</taxon>
        <taxon>Musaceae</taxon>
        <taxon>Ensete</taxon>
    </lineage>
</organism>
<dbReference type="EMBL" id="AMZH03017182">
    <property type="protein sequence ID" value="RRT43399.1"/>
    <property type="molecule type" value="Genomic_DNA"/>
</dbReference>
<proteinExistence type="predicted"/>
<dbReference type="Proteomes" id="UP000287651">
    <property type="component" value="Unassembled WGS sequence"/>
</dbReference>
<sequence>MYQFYLQHRPASQTTWLAITPLELLLQLQKEHQGRESQMVLPYLDHLVNILEDNQHIQEMFPTQWVAC</sequence>
<reference evidence="1 2" key="1">
    <citation type="journal article" date="2014" name="Agronomy (Basel)">
        <title>A Draft Genome Sequence for Ensete ventricosum, the Drought-Tolerant Tree Against Hunger.</title>
        <authorList>
            <person name="Harrison J."/>
            <person name="Moore K.A."/>
            <person name="Paszkiewicz K."/>
            <person name="Jones T."/>
            <person name="Grant M."/>
            <person name="Ambacheew D."/>
            <person name="Muzemil S."/>
            <person name="Studholme D.J."/>
        </authorList>
    </citation>
    <scope>NUCLEOTIDE SEQUENCE [LARGE SCALE GENOMIC DNA]</scope>
</reference>
<gene>
    <name evidence="1" type="ORF">B296_00050460</name>
</gene>
<comment type="caution">
    <text evidence="1">The sequence shown here is derived from an EMBL/GenBank/DDBJ whole genome shotgun (WGS) entry which is preliminary data.</text>
</comment>
<name>A0A426XV85_ENSVE</name>
<accession>A0A426XV85</accession>
<evidence type="ECO:0000313" key="1">
    <source>
        <dbReference type="EMBL" id="RRT43399.1"/>
    </source>
</evidence>
<dbReference type="AlphaFoldDB" id="A0A426XV85"/>